<organism evidence="1">
    <name type="scientific">uncultured virus</name>
    <dbReference type="NCBI Taxonomy" id="340016"/>
    <lineage>
        <taxon>Viruses</taxon>
        <taxon>environmental samples</taxon>
    </lineage>
</organism>
<protein>
    <submittedName>
        <fullName evidence="1">Uncharacterized protein</fullName>
    </submittedName>
</protein>
<sequence length="307" mass="35560">MLRIKIMIKFKNINNNIGLINNNKKGHKMTKLNANQKKVEFIKLVGEENTNQINSSNNRNSCLIIQAEAMKNKEFEYKKHYQTKDESGNNIVSTVTLDKMNAFKNSDITEFVKGFVDWIFFEKPKGKWNSKDYKNEWQIARDSSICSIAIHKASANYDKPIIADSKLNKKGKILVNHQFIDDYMPNLNSDDQKTPMYLSFAEMKKVCLSWFNDNKASDGTGTKLKGLSADIERLIKALTSEIEDDFTKRHDEKIFSKMGMLYTTMNTYHATYKNLYPKNYEILTGKKKKIDITDGLILVMYNLMHIL</sequence>
<reference evidence="1" key="1">
    <citation type="submission" date="2016-10" db="EMBL/GenBank/DDBJ databases">
        <authorList>
            <person name="Varghese N."/>
        </authorList>
    </citation>
    <scope>NUCLEOTIDE SEQUENCE</scope>
</reference>
<evidence type="ECO:0000313" key="1">
    <source>
        <dbReference type="EMBL" id="ASF00258.1"/>
    </source>
</evidence>
<proteinExistence type="predicted"/>
<reference evidence="1" key="2">
    <citation type="journal article" date="2017" name="Nat. Commun.">
        <title>Single-virus genomics reveals hidden cosmopolitan and abundant viruses.</title>
        <authorList>
            <person name="Martinez-Hernandez F."/>
            <person name="Fornas O."/>
            <person name="Lluesma Gomez M."/>
            <person name="Bolduc B."/>
            <person name="de la Cruz Pena M.J."/>
            <person name="Martinez J.M."/>
            <person name="Anton J."/>
            <person name="Gasol J.M."/>
            <person name="Rosselli R."/>
            <person name="Rodriguez-Valera F."/>
            <person name="Sullivan M.B."/>
            <person name="Acinas S.G."/>
            <person name="Martinez-Garcia M."/>
        </authorList>
    </citation>
    <scope>NUCLEOTIDE SEQUENCE</scope>
</reference>
<dbReference type="EMBL" id="KY052823">
    <property type="protein sequence ID" value="ASF00258.1"/>
    <property type="molecule type" value="Genomic_DNA"/>
</dbReference>
<accession>A0A218MLW3</accession>
<name>A0A218MLW3_9VIRU</name>